<dbReference type="Pfam" id="PF00400">
    <property type="entry name" value="WD40"/>
    <property type="match status" value="2"/>
</dbReference>
<organism evidence="4 5">
    <name type="scientific">Coniochaeta pulveracea</name>
    <dbReference type="NCBI Taxonomy" id="177199"/>
    <lineage>
        <taxon>Eukaryota</taxon>
        <taxon>Fungi</taxon>
        <taxon>Dikarya</taxon>
        <taxon>Ascomycota</taxon>
        <taxon>Pezizomycotina</taxon>
        <taxon>Sordariomycetes</taxon>
        <taxon>Sordariomycetidae</taxon>
        <taxon>Coniochaetales</taxon>
        <taxon>Coniochaetaceae</taxon>
        <taxon>Coniochaeta</taxon>
    </lineage>
</organism>
<name>A0A420YK45_9PEZI</name>
<dbReference type="SUPFAM" id="SSF50978">
    <property type="entry name" value="WD40 repeat-like"/>
    <property type="match status" value="1"/>
</dbReference>
<dbReference type="Proteomes" id="UP000275385">
    <property type="component" value="Unassembled WGS sequence"/>
</dbReference>
<dbReference type="Gene3D" id="2.130.10.10">
    <property type="entry name" value="YVTN repeat-like/Quinoprotein amine dehydrogenase"/>
    <property type="match status" value="1"/>
</dbReference>
<gene>
    <name evidence="4" type="ORF">DL546_005775</name>
</gene>
<accession>A0A420YK45</accession>
<dbReference type="STRING" id="177199.A0A420YK45"/>
<dbReference type="OrthoDB" id="25131at2759"/>
<dbReference type="EMBL" id="QVQW01000005">
    <property type="protein sequence ID" value="RKU48258.1"/>
    <property type="molecule type" value="Genomic_DNA"/>
</dbReference>
<keyword evidence="5" id="KW-1185">Reference proteome</keyword>
<keyword evidence="2" id="KW-0677">Repeat</keyword>
<dbReference type="InterPro" id="IPR015943">
    <property type="entry name" value="WD40/YVTN_repeat-like_dom_sf"/>
</dbReference>
<feature type="repeat" description="WD" evidence="3">
    <location>
        <begin position="56"/>
        <end position="90"/>
    </location>
</feature>
<comment type="caution">
    <text evidence="4">The sequence shown here is derived from an EMBL/GenBank/DDBJ whole genome shotgun (WGS) entry which is preliminary data.</text>
</comment>
<dbReference type="AlphaFoldDB" id="A0A420YK45"/>
<evidence type="ECO:0000313" key="4">
    <source>
        <dbReference type="EMBL" id="RKU48258.1"/>
    </source>
</evidence>
<dbReference type="InterPro" id="IPR036322">
    <property type="entry name" value="WD40_repeat_dom_sf"/>
</dbReference>
<evidence type="ECO:0000256" key="3">
    <source>
        <dbReference type="PROSITE-ProRule" id="PRU00221"/>
    </source>
</evidence>
<keyword evidence="1 3" id="KW-0853">WD repeat</keyword>
<reference evidence="4 5" key="1">
    <citation type="submission" date="2018-08" db="EMBL/GenBank/DDBJ databases">
        <title>Draft genome of the lignicolous fungus Coniochaeta pulveracea.</title>
        <authorList>
            <person name="Borstlap C.J."/>
            <person name="De Witt R.N."/>
            <person name="Botha A."/>
            <person name="Volschenk H."/>
        </authorList>
    </citation>
    <scope>NUCLEOTIDE SEQUENCE [LARGE SCALE GENOMIC DNA]</scope>
    <source>
        <strain evidence="4 5">CAB683</strain>
    </source>
</reference>
<evidence type="ECO:0000256" key="1">
    <source>
        <dbReference type="ARBA" id="ARBA00022574"/>
    </source>
</evidence>
<sequence>MYNLNCTDGYQYTGSEAIYVLDLIPLATGLAAIASDQSLCLFDPTRLSHGPTKRIRTSHGNLAVAKAYNAAESIVATTGENGSVSLWDLRLAPAQALALQLGGTTSNLMSLACSPSSFTLAAGTELADYQASVLLWDIRSASQPRIQYNEVHSDDVTELNFHPLEPNVLLSGSTDGLVNILDLRISDEDDVVITAFNHGSVHKAAFLNDTEVFAISHDEKFALYSMADDNKAATLDVGDIREVIGCQYVANIYPKAQGAGAVTGAGAQDQQLFKLIHLSKSGPETWALDKDSVVGLPGAHGSEIVRSFCFFDGQDVVFTCGEDGSVKAWRP</sequence>
<dbReference type="PROSITE" id="PS00678">
    <property type="entry name" value="WD_REPEATS_1"/>
    <property type="match status" value="1"/>
</dbReference>
<dbReference type="PROSITE" id="PS50082">
    <property type="entry name" value="WD_REPEATS_2"/>
    <property type="match status" value="1"/>
</dbReference>
<dbReference type="SMART" id="SM00320">
    <property type="entry name" value="WD40"/>
    <property type="match status" value="6"/>
</dbReference>
<dbReference type="InterPro" id="IPR039328">
    <property type="entry name" value="WDR89"/>
</dbReference>
<evidence type="ECO:0000313" key="5">
    <source>
        <dbReference type="Proteomes" id="UP000275385"/>
    </source>
</evidence>
<dbReference type="PANTHER" id="PTHR22889">
    <property type="entry name" value="WD REPEAT-CONTAINING PROTEIN 89"/>
    <property type="match status" value="1"/>
</dbReference>
<protein>
    <submittedName>
        <fullName evidence="4">Uncharacterized protein</fullName>
    </submittedName>
</protein>
<dbReference type="InterPro" id="IPR019775">
    <property type="entry name" value="WD40_repeat_CS"/>
</dbReference>
<dbReference type="InterPro" id="IPR001680">
    <property type="entry name" value="WD40_rpt"/>
</dbReference>
<dbReference type="PANTHER" id="PTHR22889:SF0">
    <property type="entry name" value="WD REPEAT-CONTAINING PROTEIN 89"/>
    <property type="match status" value="1"/>
</dbReference>
<proteinExistence type="predicted"/>
<evidence type="ECO:0000256" key="2">
    <source>
        <dbReference type="ARBA" id="ARBA00022737"/>
    </source>
</evidence>